<proteinExistence type="predicted"/>
<keyword evidence="2" id="KW-1185">Reference proteome</keyword>
<gene>
    <name evidence="1" type="ORF">FRACYDRAFT_258370</name>
</gene>
<protein>
    <submittedName>
        <fullName evidence="1">Uncharacterized protein</fullName>
    </submittedName>
</protein>
<dbReference type="AlphaFoldDB" id="A0A1E7EIN9"/>
<dbReference type="EMBL" id="KV784479">
    <property type="protein sequence ID" value="OEU05759.1"/>
    <property type="molecule type" value="Genomic_DNA"/>
</dbReference>
<sequence>CANGPATYFPGNLTKILEGGFDNSTLLVSSGLNGRVITRKREHVSLNEGNSKSGSIMHSQTDGAGTVADDTNAAYYYMIANSESVTGGVGILHFDSTKTPHDVIGYIRTARKIPTVR</sequence>
<reference evidence="1 2" key="1">
    <citation type="submission" date="2016-09" db="EMBL/GenBank/DDBJ databases">
        <title>Extensive genetic diversity and differential bi-allelic expression allows diatom success in the polar Southern Ocean.</title>
        <authorList>
            <consortium name="DOE Joint Genome Institute"/>
            <person name="Mock T."/>
            <person name="Otillar R.P."/>
            <person name="Strauss J."/>
            <person name="Dupont C."/>
            <person name="Frickenhaus S."/>
            <person name="Maumus F."/>
            <person name="Mcmullan M."/>
            <person name="Sanges R."/>
            <person name="Schmutz J."/>
            <person name="Toseland A."/>
            <person name="Valas R."/>
            <person name="Veluchamy A."/>
            <person name="Ward B.J."/>
            <person name="Allen A."/>
            <person name="Barry K."/>
            <person name="Falciatore A."/>
            <person name="Ferrante M."/>
            <person name="Fortunato A.E."/>
            <person name="Gloeckner G."/>
            <person name="Gruber A."/>
            <person name="Hipkin R."/>
            <person name="Janech M."/>
            <person name="Kroth P."/>
            <person name="Leese F."/>
            <person name="Lindquist E."/>
            <person name="Lyon B.R."/>
            <person name="Martin J."/>
            <person name="Mayer C."/>
            <person name="Parker M."/>
            <person name="Quesneville H."/>
            <person name="Raymond J."/>
            <person name="Uhlig C."/>
            <person name="Valentin K.U."/>
            <person name="Worden A.Z."/>
            <person name="Armbrust E.V."/>
            <person name="Bowler C."/>
            <person name="Green B."/>
            <person name="Moulton V."/>
            <person name="Van Oosterhout C."/>
            <person name="Grigoriev I."/>
        </authorList>
    </citation>
    <scope>NUCLEOTIDE SEQUENCE [LARGE SCALE GENOMIC DNA]</scope>
    <source>
        <strain evidence="1 2">CCMP1102</strain>
    </source>
</reference>
<evidence type="ECO:0000313" key="1">
    <source>
        <dbReference type="EMBL" id="OEU05759.1"/>
    </source>
</evidence>
<dbReference type="InParanoid" id="A0A1E7EIN9"/>
<organism evidence="1 2">
    <name type="scientific">Fragilariopsis cylindrus CCMP1102</name>
    <dbReference type="NCBI Taxonomy" id="635003"/>
    <lineage>
        <taxon>Eukaryota</taxon>
        <taxon>Sar</taxon>
        <taxon>Stramenopiles</taxon>
        <taxon>Ochrophyta</taxon>
        <taxon>Bacillariophyta</taxon>
        <taxon>Bacillariophyceae</taxon>
        <taxon>Bacillariophycidae</taxon>
        <taxon>Bacillariales</taxon>
        <taxon>Bacillariaceae</taxon>
        <taxon>Fragilariopsis</taxon>
    </lineage>
</organism>
<accession>A0A1E7EIN9</accession>
<dbReference type="KEGG" id="fcy:FRACYDRAFT_258370"/>
<feature type="non-terminal residue" evidence="1">
    <location>
        <position position="1"/>
    </location>
</feature>
<name>A0A1E7EIN9_9STRA</name>
<evidence type="ECO:0000313" key="2">
    <source>
        <dbReference type="Proteomes" id="UP000095751"/>
    </source>
</evidence>
<dbReference type="Proteomes" id="UP000095751">
    <property type="component" value="Unassembled WGS sequence"/>
</dbReference>